<dbReference type="KEGG" id="sna:Snas_5687"/>
<keyword evidence="3" id="KW-1185">Reference proteome</keyword>
<evidence type="ECO:0000256" key="1">
    <source>
        <dbReference type="SAM" id="Phobius"/>
    </source>
</evidence>
<sequence>MTALGHSGQLWRRVMRPRDPDEPHRAATVLELFFDLVFVVAVAQAAVGLEHAFVEHHIGSGVVYYAMAFFAIWWAWMNFTWFASAYDVDDVPYRLLTLLQMSGALVMAAGVGDTISVHNYTVMVAGYVLMRVAMIGQWLRAAACDPARRVTALRYAGGIAVVQCFWVGWLWVPAKFQIPAFVVFALLELAVPPFAERVNVTPWHPHHIAERYGLFTIIVLGECILAATTSVQSARAAGAGGVELYLLAGAGLVIVFAMWWVYFDQPGHVMLLTSLAKALKWGYGHLLIFASVAAVGAGLQVAVAVHRGDAELGATTVGYAVAVPVAVYLLGVGVLQIFPRACWQMTVAVLVAVIAVLVAPSLLKSSIVVIAACLVVLVAVIAVLDHRLAREANPG</sequence>
<gene>
    <name evidence="2" type="ordered locus">Snas_5687</name>
</gene>
<feature type="transmembrane region" description="Helical" evidence="1">
    <location>
        <begin position="283"/>
        <end position="305"/>
    </location>
</feature>
<protein>
    <submittedName>
        <fullName evidence="2">Low temperature requirement A</fullName>
    </submittedName>
</protein>
<dbReference type="AlphaFoldDB" id="D3PXY8"/>
<dbReference type="Pfam" id="PF06772">
    <property type="entry name" value="LtrA"/>
    <property type="match status" value="1"/>
</dbReference>
<dbReference type="PANTHER" id="PTHR36840:SF1">
    <property type="entry name" value="BLL5714 PROTEIN"/>
    <property type="match status" value="1"/>
</dbReference>
<feature type="transmembrane region" description="Helical" evidence="1">
    <location>
        <begin position="244"/>
        <end position="263"/>
    </location>
</feature>
<dbReference type="InterPro" id="IPR010640">
    <property type="entry name" value="Low_temperature_requirement_A"/>
</dbReference>
<feature type="transmembrane region" description="Helical" evidence="1">
    <location>
        <begin position="26"/>
        <end position="47"/>
    </location>
</feature>
<keyword evidence="1" id="KW-1133">Transmembrane helix</keyword>
<organism evidence="2 3">
    <name type="scientific">Stackebrandtia nassauensis (strain DSM 44728 / CIP 108903 / NRRL B-16338 / NBRC 102104 / LLR-40K-21)</name>
    <dbReference type="NCBI Taxonomy" id="446470"/>
    <lineage>
        <taxon>Bacteria</taxon>
        <taxon>Bacillati</taxon>
        <taxon>Actinomycetota</taxon>
        <taxon>Actinomycetes</taxon>
        <taxon>Glycomycetales</taxon>
        <taxon>Glycomycetaceae</taxon>
        <taxon>Stackebrandtia</taxon>
    </lineage>
</organism>
<feature type="transmembrane region" description="Helical" evidence="1">
    <location>
        <begin position="365"/>
        <end position="384"/>
    </location>
</feature>
<feature type="transmembrane region" description="Helical" evidence="1">
    <location>
        <begin position="62"/>
        <end position="83"/>
    </location>
</feature>
<evidence type="ECO:0000313" key="2">
    <source>
        <dbReference type="EMBL" id="ADD45317.1"/>
    </source>
</evidence>
<keyword evidence="1" id="KW-0472">Membrane</keyword>
<feature type="transmembrane region" description="Helical" evidence="1">
    <location>
        <begin position="342"/>
        <end position="359"/>
    </location>
</feature>
<accession>D3PXY8</accession>
<feature type="transmembrane region" description="Helical" evidence="1">
    <location>
        <begin position="118"/>
        <end position="140"/>
    </location>
</feature>
<keyword evidence="1" id="KW-0812">Transmembrane</keyword>
<dbReference type="EMBL" id="CP001778">
    <property type="protein sequence ID" value="ADD45317.1"/>
    <property type="molecule type" value="Genomic_DNA"/>
</dbReference>
<name>D3PXY8_STANL</name>
<dbReference type="Proteomes" id="UP000000844">
    <property type="component" value="Chromosome"/>
</dbReference>
<dbReference type="PANTHER" id="PTHR36840">
    <property type="entry name" value="BLL5714 PROTEIN"/>
    <property type="match status" value="1"/>
</dbReference>
<dbReference type="eggNOG" id="COG4292">
    <property type="taxonomic scope" value="Bacteria"/>
</dbReference>
<reference evidence="2 3" key="1">
    <citation type="journal article" date="2009" name="Stand. Genomic Sci.">
        <title>Complete genome sequence of Stackebrandtia nassauensis type strain (LLR-40K-21).</title>
        <authorList>
            <person name="Munk C."/>
            <person name="Lapidus A."/>
            <person name="Copeland A."/>
            <person name="Jando M."/>
            <person name="Mayilraj S."/>
            <person name="Glavina Del Rio T."/>
            <person name="Nolan M."/>
            <person name="Chen F."/>
            <person name="Lucas S."/>
            <person name="Tice H."/>
            <person name="Cheng J.F."/>
            <person name="Han C."/>
            <person name="Detter J.C."/>
            <person name="Bruce D."/>
            <person name="Goodwin L."/>
            <person name="Chain P."/>
            <person name="Pitluck S."/>
            <person name="Goker M."/>
            <person name="Ovchinikova G."/>
            <person name="Pati A."/>
            <person name="Ivanova N."/>
            <person name="Mavromatis K."/>
            <person name="Chen A."/>
            <person name="Palaniappan K."/>
            <person name="Land M."/>
            <person name="Hauser L."/>
            <person name="Chang Y.J."/>
            <person name="Jeffries C.D."/>
            <person name="Bristow J."/>
            <person name="Eisen J.A."/>
            <person name="Markowitz V."/>
            <person name="Hugenholtz P."/>
            <person name="Kyrpides N.C."/>
            <person name="Klenk H.P."/>
        </authorList>
    </citation>
    <scope>NUCLEOTIDE SEQUENCE [LARGE SCALE GENOMIC DNA]</scope>
    <source>
        <strain evidence="3">DSM 44728 / CIP 108903 / NRRL B-16338 / NBRC 102104 / LLR-40K-21</strain>
    </source>
</reference>
<dbReference type="STRING" id="446470.Snas_5687"/>
<proteinExistence type="predicted"/>
<feature type="transmembrane region" description="Helical" evidence="1">
    <location>
        <begin position="152"/>
        <end position="172"/>
    </location>
</feature>
<dbReference type="HOGENOM" id="CLU_045667_0_0_11"/>
<feature type="transmembrane region" description="Helical" evidence="1">
    <location>
        <begin position="317"/>
        <end position="335"/>
    </location>
</feature>
<feature type="transmembrane region" description="Helical" evidence="1">
    <location>
        <begin position="212"/>
        <end position="232"/>
    </location>
</feature>
<dbReference type="RefSeq" id="WP_013020888.1">
    <property type="nucleotide sequence ID" value="NC_013947.1"/>
</dbReference>
<evidence type="ECO:0000313" key="3">
    <source>
        <dbReference type="Proteomes" id="UP000000844"/>
    </source>
</evidence>